<accession>A0A177WS31</accession>
<dbReference type="STRING" id="403673.A0A177WS31"/>
<evidence type="ECO:0000256" key="4">
    <source>
        <dbReference type="ARBA" id="ARBA00022574"/>
    </source>
</evidence>
<sequence>MKQLSTFDAGHEDLIHDVVYDYYGTKLITVSSDQRIKVWQVEDTGAWSLNDVWKAHDSSIVKASWAHPEFGQVFASCSFDKTVKIWEEQEQEQCQSGRRWTECATLTESRGSVHDIEFAPNHLGLKLAACGSDGVLRIYEAMDVVNLTSWTLMEEIEIVSGGSKESDGLYCVSWCQSRMESQMLVVGCGRDHTAKVYRVDYHGKWQPYEVLPGHGDTLCDIAWAPTMGRSYHLIATACKDGHVRIFKLTDETNRSGVVGLHDTSMQKHFRVDLIADFDNNGAEAWRVEWNVTGTILSSSSDDGNVRLWKASYLDDWKLISTICAEQFEPTSETK</sequence>
<keyword evidence="5" id="KW-0677">Repeat</keyword>
<keyword evidence="7" id="KW-0653">Protein transport</keyword>
<dbReference type="VEuPathDB" id="FungiDB:BDEG_26059"/>
<reference evidence="11 12" key="2">
    <citation type="submission" date="2016-05" db="EMBL/GenBank/DDBJ databases">
        <title>Lineage-specific infection strategies underlie the spectrum of fungal disease in amphibians.</title>
        <authorList>
            <person name="Cuomo C.A."/>
            <person name="Farrer R.A."/>
            <person name="James T."/>
            <person name="Longcore J."/>
            <person name="Birren B."/>
        </authorList>
    </citation>
    <scope>NUCLEOTIDE SEQUENCE [LARGE SCALE GENOMIC DNA]</scope>
    <source>
        <strain evidence="11 12">JEL423</strain>
    </source>
</reference>
<organism evidence="11 12">
    <name type="scientific">Batrachochytrium dendrobatidis (strain JEL423)</name>
    <dbReference type="NCBI Taxonomy" id="403673"/>
    <lineage>
        <taxon>Eukaryota</taxon>
        <taxon>Fungi</taxon>
        <taxon>Fungi incertae sedis</taxon>
        <taxon>Chytridiomycota</taxon>
        <taxon>Chytridiomycota incertae sedis</taxon>
        <taxon>Chytridiomycetes</taxon>
        <taxon>Rhizophydiales</taxon>
        <taxon>Rhizophydiales incertae sedis</taxon>
        <taxon>Batrachochytrium</taxon>
    </lineage>
</organism>
<dbReference type="GO" id="GO:0005198">
    <property type="term" value="F:structural molecule activity"/>
    <property type="evidence" value="ECO:0007669"/>
    <property type="project" value="InterPro"/>
</dbReference>
<proteinExistence type="inferred from homology"/>
<reference evidence="11 12" key="1">
    <citation type="submission" date="2006-10" db="EMBL/GenBank/DDBJ databases">
        <title>The Genome Sequence of Batrachochytrium dendrobatidis JEL423.</title>
        <authorList>
            <consortium name="The Broad Institute Genome Sequencing Platform"/>
            <person name="Birren B."/>
            <person name="Lander E."/>
            <person name="Galagan J."/>
            <person name="Cuomo C."/>
            <person name="Devon K."/>
            <person name="Jaffe D."/>
            <person name="Butler J."/>
            <person name="Alvarez P."/>
            <person name="Gnerre S."/>
            <person name="Grabherr M."/>
            <person name="Kleber M."/>
            <person name="Mauceli E."/>
            <person name="Brockman W."/>
            <person name="Young S."/>
            <person name="LaButti K."/>
            <person name="Sykes S."/>
            <person name="DeCaprio D."/>
            <person name="Crawford M."/>
            <person name="Koehrsen M."/>
            <person name="Engels R."/>
            <person name="Montgomery P."/>
            <person name="Pearson M."/>
            <person name="Howarth C."/>
            <person name="Larson L."/>
            <person name="White J."/>
            <person name="O'Leary S."/>
            <person name="Kodira C."/>
            <person name="Zeng Q."/>
            <person name="Yandava C."/>
            <person name="Alvarado L."/>
            <person name="Longcore J."/>
            <person name="James T."/>
        </authorList>
    </citation>
    <scope>NUCLEOTIDE SEQUENCE [LARGE SCALE GENOMIC DNA]</scope>
    <source>
        <strain evidence="11 12">JEL423</strain>
    </source>
</reference>
<evidence type="ECO:0000256" key="5">
    <source>
        <dbReference type="ARBA" id="ARBA00022737"/>
    </source>
</evidence>
<dbReference type="InterPro" id="IPR036322">
    <property type="entry name" value="WD40_repeat_dom_sf"/>
</dbReference>
<dbReference type="GO" id="GO:0035859">
    <property type="term" value="C:Seh1-associated complex"/>
    <property type="evidence" value="ECO:0007669"/>
    <property type="project" value="TreeGrafter"/>
</dbReference>
<dbReference type="GO" id="GO:0015031">
    <property type="term" value="P:protein transport"/>
    <property type="evidence" value="ECO:0007669"/>
    <property type="project" value="UniProtKB-KW"/>
</dbReference>
<evidence type="ECO:0000256" key="1">
    <source>
        <dbReference type="ARBA" id="ARBA00004567"/>
    </source>
</evidence>
<dbReference type="eggNOG" id="KOG2445">
    <property type="taxonomic scope" value="Eukaryota"/>
</dbReference>
<dbReference type="SMART" id="SM00320">
    <property type="entry name" value="WD40"/>
    <property type="match status" value="6"/>
</dbReference>
<evidence type="ECO:0000256" key="6">
    <source>
        <dbReference type="ARBA" id="ARBA00022816"/>
    </source>
</evidence>
<evidence type="ECO:0000256" key="8">
    <source>
        <dbReference type="ARBA" id="ARBA00023132"/>
    </source>
</evidence>
<dbReference type="InterPro" id="IPR001680">
    <property type="entry name" value="WD40_rpt"/>
</dbReference>
<feature type="repeat" description="WD" evidence="10">
    <location>
        <begin position="277"/>
        <end position="309"/>
    </location>
</feature>
<keyword evidence="8" id="KW-0811">Translocation</keyword>
<dbReference type="OrthoDB" id="5566198at2759"/>
<dbReference type="GO" id="GO:0051028">
    <property type="term" value="P:mRNA transport"/>
    <property type="evidence" value="ECO:0007669"/>
    <property type="project" value="UniProtKB-KW"/>
</dbReference>
<dbReference type="PRINTS" id="PR00320">
    <property type="entry name" value="GPROTEINBRPT"/>
</dbReference>
<evidence type="ECO:0000313" key="11">
    <source>
        <dbReference type="EMBL" id="OAJ42626.1"/>
    </source>
</evidence>
<evidence type="ECO:0000313" key="12">
    <source>
        <dbReference type="Proteomes" id="UP000077115"/>
    </source>
</evidence>
<comment type="subcellular location">
    <subcellularLocation>
        <location evidence="1">Nucleus</location>
        <location evidence="1">Nuclear pore complex</location>
    </subcellularLocation>
</comment>
<feature type="repeat" description="WD" evidence="10">
    <location>
        <begin position="8"/>
        <end position="42"/>
    </location>
</feature>
<dbReference type="EMBL" id="DS022308">
    <property type="protein sequence ID" value="OAJ42626.1"/>
    <property type="molecule type" value="Genomic_DNA"/>
</dbReference>
<dbReference type="GO" id="GO:1904263">
    <property type="term" value="P:positive regulation of TORC1 signaling"/>
    <property type="evidence" value="ECO:0007669"/>
    <property type="project" value="TreeGrafter"/>
</dbReference>
<keyword evidence="9" id="KW-0539">Nucleus</keyword>
<dbReference type="InterPro" id="IPR037363">
    <property type="entry name" value="Sec13/Seh1_fam"/>
</dbReference>
<dbReference type="Gene3D" id="2.130.10.10">
    <property type="entry name" value="YVTN repeat-like/Quinoprotein amine dehydrogenase"/>
    <property type="match status" value="1"/>
</dbReference>
<dbReference type="PROSITE" id="PS50294">
    <property type="entry name" value="WD_REPEATS_REGION"/>
    <property type="match status" value="1"/>
</dbReference>
<dbReference type="GO" id="GO:0031080">
    <property type="term" value="C:nuclear pore outer ring"/>
    <property type="evidence" value="ECO:0007669"/>
    <property type="project" value="TreeGrafter"/>
</dbReference>
<name>A0A177WS31_BATDL</name>
<protein>
    <submittedName>
        <fullName evidence="11">Uncharacterized protein</fullName>
    </submittedName>
</protein>
<dbReference type="SUPFAM" id="SSF50978">
    <property type="entry name" value="WD40 repeat-like"/>
    <property type="match status" value="1"/>
</dbReference>
<keyword evidence="6" id="KW-0509">mRNA transport</keyword>
<dbReference type="PANTHER" id="PTHR11024">
    <property type="entry name" value="NUCLEAR PORE COMPLEX PROTEIN SEC13 / SEH1 FAMILY MEMBER"/>
    <property type="match status" value="1"/>
</dbReference>
<dbReference type="InterPro" id="IPR015943">
    <property type="entry name" value="WD40/YVTN_repeat-like_dom_sf"/>
</dbReference>
<dbReference type="AlphaFoldDB" id="A0A177WS31"/>
<gene>
    <name evidence="11" type="ORF">BDEG_26059</name>
</gene>
<evidence type="ECO:0000256" key="7">
    <source>
        <dbReference type="ARBA" id="ARBA00022927"/>
    </source>
</evidence>
<keyword evidence="3" id="KW-0813">Transport</keyword>
<dbReference type="Pfam" id="PF00400">
    <property type="entry name" value="WD40"/>
    <property type="match status" value="4"/>
</dbReference>
<evidence type="ECO:0000256" key="10">
    <source>
        <dbReference type="PROSITE-ProRule" id="PRU00221"/>
    </source>
</evidence>
<dbReference type="PROSITE" id="PS50082">
    <property type="entry name" value="WD_REPEATS_2"/>
    <property type="match status" value="3"/>
</dbReference>
<dbReference type="PANTHER" id="PTHR11024:SF3">
    <property type="entry name" value="NUCLEOPORIN SEH1"/>
    <property type="match status" value="1"/>
</dbReference>
<keyword evidence="4 10" id="KW-0853">WD repeat</keyword>
<dbReference type="GO" id="GO:0034198">
    <property type="term" value="P:cellular response to amino acid starvation"/>
    <property type="evidence" value="ECO:0007669"/>
    <property type="project" value="TreeGrafter"/>
</dbReference>
<comment type="similarity">
    <text evidence="2">Belongs to the WD repeat SEC13 family.</text>
</comment>
<evidence type="ECO:0000256" key="9">
    <source>
        <dbReference type="ARBA" id="ARBA00023242"/>
    </source>
</evidence>
<feature type="repeat" description="WD" evidence="10">
    <location>
        <begin position="53"/>
        <end position="96"/>
    </location>
</feature>
<dbReference type="FunFam" id="2.130.10.10:FF:000578">
    <property type="entry name" value="Nucleoporin seh1"/>
    <property type="match status" value="1"/>
</dbReference>
<dbReference type="InterPro" id="IPR020472">
    <property type="entry name" value="WD40_PAC1"/>
</dbReference>
<evidence type="ECO:0000256" key="2">
    <source>
        <dbReference type="ARBA" id="ARBA00010102"/>
    </source>
</evidence>
<evidence type="ECO:0000256" key="3">
    <source>
        <dbReference type="ARBA" id="ARBA00022448"/>
    </source>
</evidence>
<keyword evidence="8" id="KW-0906">Nuclear pore complex</keyword>
<dbReference type="Proteomes" id="UP000077115">
    <property type="component" value="Unassembled WGS sequence"/>
</dbReference>